<dbReference type="WBParaSite" id="mrna-Wban_07505">
    <property type="protein sequence ID" value="mrna-Wban_07505"/>
    <property type="gene ID" value="Wban_07505"/>
</dbReference>
<accession>A0AAF5PXS1</accession>
<dbReference type="AlphaFoldDB" id="A0AAF5PXS1"/>
<protein>
    <submittedName>
        <fullName evidence="2">Uncharacterized protein</fullName>
    </submittedName>
</protein>
<reference evidence="1" key="1">
    <citation type="submission" date="2015-03" db="EMBL/GenBank/DDBJ databases">
        <title>Wuchereria bancrofti Genome Sequencing Papua New Guinea Strain.</title>
        <authorList>
            <person name="Small S.T."/>
            <person name="Serre D."/>
            <person name="Zimmerman P.A."/>
        </authorList>
    </citation>
    <scope>NUCLEOTIDE SEQUENCE [LARGE SCALE GENOMIC DNA]</scope>
    <source>
        <strain evidence="1">pt0022</strain>
    </source>
</reference>
<evidence type="ECO:0000313" key="2">
    <source>
        <dbReference type="WBParaSite" id="mrna-Wban_07505"/>
    </source>
</evidence>
<sequence length="433" mass="50387">MLTWQRQIYSGAPKIQMPNIIYTYTVCPEGRYIYIIGANIYIRTTVNVEITQKLALWIFDCAKLNMSIYNLHYETYPGKIVDFYSLSAKKCVLLMYNNEMKLLTQYLLVMNKETNDTVEILCRNWKIDASEALRVGYGGLPFGYIVVSGYTTPELGNVLDVRMLPADPESMTIPAVNMDIPRYSRGNFSLWMLQRSTNWGTVVLGQLQDDAILTDKRITLCYKRRYCNKISMLKQISFLPNFTFFDLQSQLTPTPALNCKLDQQGEELIEQLTEQFEKTTETIEEELVTIIAHWKLISISVFSSVILIIEFIMSQMAQHNFCYHSLQIGNQQRYENESHLIIHSLLQAYYHIKFPTEMLKLLDVYDLAGTEFELVKCNRTAGIKITLFSIFLQQNIKHSNDKKILRQSIHIKYYPNLKTPTPENQKCYNFKIT</sequence>
<name>A0AAF5PXS1_WUCBA</name>
<proteinExistence type="predicted"/>
<organism evidence="1 2">
    <name type="scientific">Wuchereria bancrofti</name>
    <dbReference type="NCBI Taxonomy" id="6293"/>
    <lineage>
        <taxon>Eukaryota</taxon>
        <taxon>Metazoa</taxon>
        <taxon>Ecdysozoa</taxon>
        <taxon>Nematoda</taxon>
        <taxon>Chromadorea</taxon>
        <taxon>Rhabditida</taxon>
        <taxon>Spirurina</taxon>
        <taxon>Spiruromorpha</taxon>
        <taxon>Filarioidea</taxon>
        <taxon>Onchocercidae</taxon>
        <taxon>Wuchereria</taxon>
    </lineage>
</organism>
<evidence type="ECO:0000313" key="1">
    <source>
        <dbReference type="Proteomes" id="UP000093561"/>
    </source>
</evidence>
<reference evidence="2" key="3">
    <citation type="submission" date="2024-02" db="UniProtKB">
        <authorList>
            <consortium name="WormBaseParasite"/>
        </authorList>
    </citation>
    <scope>IDENTIFICATION</scope>
    <source>
        <strain evidence="2">pt0022</strain>
    </source>
</reference>
<dbReference type="Proteomes" id="UP000093561">
    <property type="component" value="Unassembled WGS sequence"/>
</dbReference>
<reference evidence="1" key="2">
    <citation type="journal article" date="2016" name="Mol. Ecol.">
        <title>Population genomics of the filarial nematode parasite Wuchereria bancrofti from mosquitoes.</title>
        <authorList>
            <person name="Small S.T."/>
            <person name="Reimer L.J."/>
            <person name="Tisch D.J."/>
            <person name="King C.L."/>
            <person name="Christensen B.M."/>
            <person name="Siba P.M."/>
            <person name="Kazura J.W."/>
            <person name="Serre D."/>
            <person name="Zimmerman P.A."/>
        </authorList>
    </citation>
    <scope>NUCLEOTIDE SEQUENCE</scope>
    <source>
        <strain evidence="1">pt0022</strain>
    </source>
</reference>